<comment type="caution">
    <text evidence="1">The sequence shown here is derived from an EMBL/GenBank/DDBJ whole genome shotgun (WGS) entry which is preliminary data.</text>
</comment>
<accession>A0A8J3Z1B0</accession>
<dbReference type="EMBL" id="BOPG01000012">
    <property type="protein sequence ID" value="GIJ54453.1"/>
    <property type="molecule type" value="Genomic_DNA"/>
</dbReference>
<dbReference type="RefSeq" id="WP_203989508.1">
    <property type="nucleotide sequence ID" value="NZ_BOPG01000012.1"/>
</dbReference>
<dbReference type="SUPFAM" id="SSF46785">
    <property type="entry name" value="Winged helix' DNA-binding domain"/>
    <property type="match status" value="1"/>
</dbReference>
<dbReference type="InterPro" id="IPR036390">
    <property type="entry name" value="WH_DNA-bd_sf"/>
</dbReference>
<proteinExistence type="predicted"/>
<evidence type="ECO:0000313" key="2">
    <source>
        <dbReference type="Proteomes" id="UP000612585"/>
    </source>
</evidence>
<gene>
    <name evidence="1" type="ORF">Vau01_019690</name>
</gene>
<dbReference type="Proteomes" id="UP000612585">
    <property type="component" value="Unassembled WGS sequence"/>
</dbReference>
<name>A0A8J3Z1B0_9ACTN</name>
<reference evidence="1" key="1">
    <citation type="submission" date="2021-01" db="EMBL/GenBank/DDBJ databases">
        <title>Whole genome shotgun sequence of Virgisporangium aurantiacum NBRC 16421.</title>
        <authorList>
            <person name="Komaki H."/>
            <person name="Tamura T."/>
        </authorList>
    </citation>
    <scope>NUCLEOTIDE SEQUENCE</scope>
    <source>
        <strain evidence="1">NBRC 16421</strain>
    </source>
</reference>
<evidence type="ECO:0008006" key="3">
    <source>
        <dbReference type="Google" id="ProtNLM"/>
    </source>
</evidence>
<dbReference type="InterPro" id="IPR036388">
    <property type="entry name" value="WH-like_DNA-bd_sf"/>
</dbReference>
<dbReference type="Gene3D" id="1.10.10.10">
    <property type="entry name" value="Winged helix-like DNA-binding domain superfamily/Winged helix DNA-binding domain"/>
    <property type="match status" value="1"/>
</dbReference>
<dbReference type="AlphaFoldDB" id="A0A8J3Z1B0"/>
<organism evidence="1 2">
    <name type="scientific">Virgisporangium aurantiacum</name>
    <dbReference type="NCBI Taxonomy" id="175570"/>
    <lineage>
        <taxon>Bacteria</taxon>
        <taxon>Bacillati</taxon>
        <taxon>Actinomycetota</taxon>
        <taxon>Actinomycetes</taxon>
        <taxon>Micromonosporales</taxon>
        <taxon>Micromonosporaceae</taxon>
        <taxon>Virgisporangium</taxon>
    </lineage>
</organism>
<evidence type="ECO:0000313" key="1">
    <source>
        <dbReference type="EMBL" id="GIJ54453.1"/>
    </source>
</evidence>
<sequence>MARCLGEAAVARQYRQRAGESPKLAPTRVPGGVDVRGLTARHWSLLMVLATHGPLHTGQVVTLMFGSRPAAVRYLTALVRADLAWRFVYDNDSSHLAYYEVSTDGVAALKSRLQATGRPTPLGLGRPARGQLDASAFLVALTRTSRENGSGHLYRWRRATDTAMWLRDHGVGPVDVVGQGTWIEDGATVSFLLHVDCQPWKATNVSASMNLDGYRRANGVPATVILVVCATTERQRCLHTELTADPLPARVATTTPDRLHEHGPAGPAWTVDATRPTVRLIDLARS</sequence>
<protein>
    <recommendedName>
        <fullName evidence="3">Replication-relaxation</fullName>
    </recommendedName>
</protein>
<keyword evidence="2" id="KW-1185">Reference proteome</keyword>